<dbReference type="InterPro" id="IPR011701">
    <property type="entry name" value="MFS"/>
</dbReference>
<dbReference type="Pfam" id="PF07690">
    <property type="entry name" value="MFS_1"/>
    <property type="match status" value="1"/>
</dbReference>
<accession>A0A4R4RSH3</accession>
<keyword evidence="1" id="KW-0812">Transmembrane</keyword>
<evidence type="ECO:0000313" key="2">
    <source>
        <dbReference type="EMBL" id="TDC52978.1"/>
    </source>
</evidence>
<keyword evidence="3" id="KW-1185">Reference proteome</keyword>
<feature type="transmembrane region" description="Helical" evidence="1">
    <location>
        <begin position="160"/>
        <end position="180"/>
    </location>
</feature>
<dbReference type="Gene3D" id="1.20.1250.20">
    <property type="entry name" value="MFS general substrate transporter like domains"/>
    <property type="match status" value="1"/>
</dbReference>
<dbReference type="PANTHER" id="PTHR23542">
    <property type="match status" value="1"/>
</dbReference>
<proteinExistence type="predicted"/>
<dbReference type="GO" id="GO:0022857">
    <property type="term" value="F:transmembrane transporter activity"/>
    <property type="evidence" value="ECO:0007669"/>
    <property type="project" value="InterPro"/>
</dbReference>
<feature type="transmembrane region" description="Helical" evidence="1">
    <location>
        <begin position="7"/>
        <end position="33"/>
    </location>
</feature>
<dbReference type="OrthoDB" id="3378067at2"/>
<feature type="transmembrane region" description="Helical" evidence="1">
    <location>
        <begin position="355"/>
        <end position="374"/>
    </location>
</feature>
<reference evidence="2 3" key="1">
    <citation type="submission" date="2019-02" db="EMBL/GenBank/DDBJ databases">
        <title>Draft genome sequences of novel Actinobacteria.</title>
        <authorList>
            <person name="Sahin N."/>
            <person name="Ay H."/>
            <person name="Saygin H."/>
        </authorList>
    </citation>
    <scope>NUCLEOTIDE SEQUENCE [LARGE SCALE GENOMIC DNA]</scope>
    <source>
        <strain evidence="2 3">KC603</strain>
    </source>
</reference>
<dbReference type="SUPFAM" id="SSF103473">
    <property type="entry name" value="MFS general substrate transporter"/>
    <property type="match status" value="1"/>
</dbReference>
<keyword evidence="1" id="KW-1133">Transmembrane helix</keyword>
<feature type="transmembrane region" description="Helical" evidence="1">
    <location>
        <begin position="236"/>
        <end position="256"/>
    </location>
</feature>
<gene>
    <name evidence="2" type="ORF">E1212_07500</name>
</gene>
<name>A0A4R4RSH3_9ACTN</name>
<sequence length="383" mass="37762">MNVSHRAVVVVVGANLAQLPTAMRPLVIVLLGHHNTGDYAVAGTAAAAGSIGMAVTAPLWGRLLVSRGHRLVLCATTAAAAAAQLALAVMSHTTGFIALAAVAGLTSPPAVSSGRALLPALVPGSGLSRAYTGNALAQELTYVLGPLWVVWWSTAGGPPAALVACAALGVIAVAAMLAAVPREQAAPSAALAGPPTALRRPAVRTVSLVHLSYMAAIGAMWVLLPGFASTAGDGAGAPWLVTAWSLGSLAGGAAIAVRGRRRGLADAYLRRLALLAGTSGLPALAGTMTEMALAVLVFGIGLSPWLATADELTARAATAAGAGEAYGWQIAAGQAGSAVGSAVAAAVIAGERVAGPPFLLVTVPLGIALVLAVTRRRTLAAGG</sequence>
<keyword evidence="1" id="KW-0472">Membrane</keyword>
<dbReference type="RefSeq" id="WP_131980905.1">
    <property type="nucleotide sequence ID" value="NZ_SMKL01000012.1"/>
</dbReference>
<protein>
    <submittedName>
        <fullName evidence="2">MFS transporter</fullName>
    </submittedName>
</protein>
<feature type="transmembrane region" description="Helical" evidence="1">
    <location>
        <begin position="39"/>
        <end position="59"/>
    </location>
</feature>
<dbReference type="Proteomes" id="UP000295621">
    <property type="component" value="Unassembled WGS sequence"/>
</dbReference>
<organism evidence="2 3">
    <name type="scientific">Jiangella ureilytica</name>
    <dbReference type="NCBI Taxonomy" id="2530374"/>
    <lineage>
        <taxon>Bacteria</taxon>
        <taxon>Bacillati</taxon>
        <taxon>Actinomycetota</taxon>
        <taxon>Actinomycetes</taxon>
        <taxon>Jiangellales</taxon>
        <taxon>Jiangellaceae</taxon>
        <taxon>Jiangella</taxon>
    </lineage>
</organism>
<dbReference type="AlphaFoldDB" id="A0A4R4RSH3"/>
<evidence type="ECO:0000256" key="1">
    <source>
        <dbReference type="SAM" id="Phobius"/>
    </source>
</evidence>
<feature type="transmembrane region" description="Helical" evidence="1">
    <location>
        <begin position="201"/>
        <end position="224"/>
    </location>
</feature>
<dbReference type="InterPro" id="IPR036259">
    <property type="entry name" value="MFS_trans_sf"/>
</dbReference>
<comment type="caution">
    <text evidence="2">The sequence shown here is derived from an EMBL/GenBank/DDBJ whole genome shotgun (WGS) entry which is preliminary data.</text>
</comment>
<evidence type="ECO:0000313" key="3">
    <source>
        <dbReference type="Proteomes" id="UP000295621"/>
    </source>
</evidence>
<dbReference type="EMBL" id="SMKL01000012">
    <property type="protein sequence ID" value="TDC52978.1"/>
    <property type="molecule type" value="Genomic_DNA"/>
</dbReference>
<dbReference type="PANTHER" id="PTHR23542:SF1">
    <property type="entry name" value="MAJOR FACILITATOR SUPERFAMILY (MFS) PROFILE DOMAIN-CONTAINING PROTEIN"/>
    <property type="match status" value="1"/>
</dbReference>